<keyword evidence="1" id="KW-0175">Coiled coil</keyword>
<evidence type="ECO:0000313" key="2">
    <source>
        <dbReference type="EMBL" id="KAF2443593.1"/>
    </source>
</evidence>
<keyword evidence="3" id="KW-1185">Reference proteome</keyword>
<reference evidence="2" key="1">
    <citation type="journal article" date="2020" name="Stud. Mycol.">
        <title>101 Dothideomycetes genomes: a test case for predicting lifestyles and emergence of pathogens.</title>
        <authorList>
            <person name="Haridas S."/>
            <person name="Albert R."/>
            <person name="Binder M."/>
            <person name="Bloem J."/>
            <person name="Labutti K."/>
            <person name="Salamov A."/>
            <person name="Andreopoulos B."/>
            <person name="Baker S."/>
            <person name="Barry K."/>
            <person name="Bills G."/>
            <person name="Bluhm B."/>
            <person name="Cannon C."/>
            <person name="Castanera R."/>
            <person name="Culley D."/>
            <person name="Daum C."/>
            <person name="Ezra D."/>
            <person name="Gonzalez J."/>
            <person name="Henrissat B."/>
            <person name="Kuo A."/>
            <person name="Liang C."/>
            <person name="Lipzen A."/>
            <person name="Lutzoni F."/>
            <person name="Magnuson J."/>
            <person name="Mondo S."/>
            <person name="Nolan M."/>
            <person name="Ohm R."/>
            <person name="Pangilinan J."/>
            <person name="Park H.-J."/>
            <person name="Ramirez L."/>
            <person name="Alfaro M."/>
            <person name="Sun H."/>
            <person name="Tritt A."/>
            <person name="Yoshinaga Y."/>
            <person name="Zwiers L.-H."/>
            <person name="Turgeon B."/>
            <person name="Goodwin S."/>
            <person name="Spatafora J."/>
            <person name="Crous P."/>
            <person name="Grigoriev I."/>
        </authorList>
    </citation>
    <scope>NUCLEOTIDE SEQUENCE</scope>
    <source>
        <strain evidence="2">CBS 690.94</strain>
    </source>
</reference>
<feature type="coiled-coil region" evidence="1">
    <location>
        <begin position="57"/>
        <end position="131"/>
    </location>
</feature>
<dbReference type="EMBL" id="MU001502">
    <property type="protein sequence ID" value="KAF2443593.1"/>
    <property type="molecule type" value="Genomic_DNA"/>
</dbReference>
<name>A0A9P4PHT3_9PLEO</name>
<protein>
    <submittedName>
        <fullName evidence="2">Uncharacterized protein</fullName>
    </submittedName>
</protein>
<accession>A0A9P4PHT3</accession>
<sequence length="199" mass="23165">MNSYNTGPLLQPGMMLPLSYPIASGFIGHYMGPCTNHYPVSFYEQSSSSDERKGSDIAEKLNLLIETEKNRRTAEEARRKDDLVKAQRDEKLIMALKAREEETRKIILELEENVRHKEEKWEDEKRRIENKVNAQARPPIEPADTRTSHYKEEVDRLYGSIERFNSEKQLELVSRHFPLITHTHSYLAGWSVNPKPITL</sequence>
<evidence type="ECO:0000313" key="3">
    <source>
        <dbReference type="Proteomes" id="UP000799764"/>
    </source>
</evidence>
<dbReference type="AlphaFoldDB" id="A0A9P4PHT3"/>
<dbReference type="Proteomes" id="UP000799764">
    <property type="component" value="Unassembled WGS sequence"/>
</dbReference>
<comment type="caution">
    <text evidence="2">The sequence shown here is derived from an EMBL/GenBank/DDBJ whole genome shotgun (WGS) entry which is preliminary data.</text>
</comment>
<organism evidence="2 3">
    <name type="scientific">Karstenula rhodostoma CBS 690.94</name>
    <dbReference type="NCBI Taxonomy" id="1392251"/>
    <lineage>
        <taxon>Eukaryota</taxon>
        <taxon>Fungi</taxon>
        <taxon>Dikarya</taxon>
        <taxon>Ascomycota</taxon>
        <taxon>Pezizomycotina</taxon>
        <taxon>Dothideomycetes</taxon>
        <taxon>Pleosporomycetidae</taxon>
        <taxon>Pleosporales</taxon>
        <taxon>Massarineae</taxon>
        <taxon>Didymosphaeriaceae</taxon>
        <taxon>Karstenula</taxon>
    </lineage>
</organism>
<gene>
    <name evidence="2" type="ORF">P171DRAFT_495391</name>
</gene>
<evidence type="ECO:0000256" key="1">
    <source>
        <dbReference type="SAM" id="Coils"/>
    </source>
</evidence>
<proteinExistence type="predicted"/>